<evidence type="ECO:0000256" key="4">
    <source>
        <dbReference type="PROSITE-ProRule" id="PRU00452"/>
    </source>
</evidence>
<feature type="compositionally biased region" description="Polar residues" evidence="5">
    <location>
        <begin position="91"/>
        <end position="114"/>
    </location>
</feature>
<dbReference type="HOGENOM" id="CLU_353196_0_0_1"/>
<dbReference type="OrthoDB" id="27975at2759"/>
<dbReference type="PaxDb" id="2850-Phatr42735"/>
<feature type="compositionally biased region" description="Polar residues" evidence="5">
    <location>
        <begin position="277"/>
        <end position="288"/>
    </location>
</feature>
<proteinExistence type="predicted"/>
<dbReference type="RefSeq" id="XP_002177192.1">
    <property type="nucleotide sequence ID" value="XM_002177156.1"/>
</dbReference>
<dbReference type="Pfam" id="PF02891">
    <property type="entry name" value="zf-MIZ"/>
    <property type="match status" value="1"/>
</dbReference>
<dbReference type="InterPro" id="IPR004181">
    <property type="entry name" value="Znf_MIZ"/>
</dbReference>
<feature type="region of interest" description="Disordered" evidence="5">
    <location>
        <begin position="330"/>
        <end position="406"/>
    </location>
</feature>
<evidence type="ECO:0000313" key="7">
    <source>
        <dbReference type="EMBL" id="EEC51655.1"/>
    </source>
</evidence>
<organism evidence="7 8">
    <name type="scientific">Phaeodactylum tricornutum (strain CCAP 1055/1)</name>
    <dbReference type="NCBI Taxonomy" id="556484"/>
    <lineage>
        <taxon>Eukaryota</taxon>
        <taxon>Sar</taxon>
        <taxon>Stramenopiles</taxon>
        <taxon>Ochrophyta</taxon>
        <taxon>Bacillariophyta</taxon>
        <taxon>Bacillariophyceae</taxon>
        <taxon>Bacillariophycidae</taxon>
        <taxon>Naviculales</taxon>
        <taxon>Phaeodactylaceae</taxon>
        <taxon>Phaeodactylum</taxon>
    </lineage>
</organism>
<dbReference type="GO" id="GO:0008270">
    <property type="term" value="F:zinc ion binding"/>
    <property type="evidence" value="ECO:0007669"/>
    <property type="project" value="UniProtKB-KW"/>
</dbReference>
<dbReference type="Proteomes" id="UP000000759">
    <property type="component" value="Chromosome 1"/>
</dbReference>
<dbReference type="AlphaFoldDB" id="B7FPC7"/>
<reference evidence="7 8" key="1">
    <citation type="journal article" date="2008" name="Nature">
        <title>The Phaeodactylum genome reveals the evolutionary history of diatom genomes.</title>
        <authorList>
            <person name="Bowler C."/>
            <person name="Allen A.E."/>
            <person name="Badger J.H."/>
            <person name="Grimwood J."/>
            <person name="Jabbari K."/>
            <person name="Kuo A."/>
            <person name="Maheswari U."/>
            <person name="Martens C."/>
            <person name="Maumus F."/>
            <person name="Otillar R.P."/>
            <person name="Rayko E."/>
            <person name="Salamov A."/>
            <person name="Vandepoele K."/>
            <person name="Beszteri B."/>
            <person name="Gruber A."/>
            <person name="Heijde M."/>
            <person name="Katinka M."/>
            <person name="Mock T."/>
            <person name="Valentin K."/>
            <person name="Verret F."/>
            <person name="Berges J.A."/>
            <person name="Brownlee C."/>
            <person name="Cadoret J.P."/>
            <person name="Chiovitti A."/>
            <person name="Choi C.J."/>
            <person name="Coesel S."/>
            <person name="De Martino A."/>
            <person name="Detter J.C."/>
            <person name="Durkin C."/>
            <person name="Falciatore A."/>
            <person name="Fournet J."/>
            <person name="Haruta M."/>
            <person name="Huysman M.J."/>
            <person name="Jenkins B.D."/>
            <person name="Jiroutova K."/>
            <person name="Jorgensen R.E."/>
            <person name="Joubert Y."/>
            <person name="Kaplan A."/>
            <person name="Kroger N."/>
            <person name="Kroth P.G."/>
            <person name="La Roche J."/>
            <person name="Lindquist E."/>
            <person name="Lommer M."/>
            <person name="Martin-Jezequel V."/>
            <person name="Lopez P.J."/>
            <person name="Lucas S."/>
            <person name="Mangogna M."/>
            <person name="McGinnis K."/>
            <person name="Medlin L.K."/>
            <person name="Montsant A."/>
            <person name="Oudot-Le Secq M.P."/>
            <person name="Napoli C."/>
            <person name="Obornik M."/>
            <person name="Parker M.S."/>
            <person name="Petit J.L."/>
            <person name="Porcel B.M."/>
            <person name="Poulsen N."/>
            <person name="Robison M."/>
            <person name="Rychlewski L."/>
            <person name="Rynearson T.A."/>
            <person name="Schmutz J."/>
            <person name="Shapiro H."/>
            <person name="Siaut M."/>
            <person name="Stanley M."/>
            <person name="Sussman M.R."/>
            <person name="Taylor A.R."/>
            <person name="Vardi A."/>
            <person name="von Dassow P."/>
            <person name="Vyverman W."/>
            <person name="Willis A."/>
            <person name="Wyrwicz L.S."/>
            <person name="Rokhsar D.S."/>
            <person name="Weissenbach J."/>
            <person name="Armbrust E.V."/>
            <person name="Green B.R."/>
            <person name="Van de Peer Y."/>
            <person name="Grigoriev I.V."/>
        </authorList>
    </citation>
    <scope>NUCLEOTIDE SEQUENCE [LARGE SCALE GENOMIC DNA]</scope>
    <source>
        <strain evidence="7 8">CCAP 1055/1</strain>
    </source>
</reference>
<dbReference type="PROSITE" id="PS51044">
    <property type="entry name" value="ZF_SP_RING"/>
    <property type="match status" value="1"/>
</dbReference>
<evidence type="ECO:0000256" key="1">
    <source>
        <dbReference type="ARBA" id="ARBA00022723"/>
    </source>
</evidence>
<dbReference type="GO" id="GO:0000785">
    <property type="term" value="C:chromatin"/>
    <property type="evidence" value="ECO:0007669"/>
    <property type="project" value="TreeGrafter"/>
</dbReference>
<evidence type="ECO:0000256" key="2">
    <source>
        <dbReference type="ARBA" id="ARBA00022771"/>
    </source>
</evidence>
<dbReference type="PANTHER" id="PTHR10782">
    <property type="entry name" value="ZINC FINGER MIZ DOMAIN-CONTAINING PROTEIN"/>
    <property type="match status" value="1"/>
</dbReference>
<keyword evidence="3" id="KW-0862">Zinc</keyword>
<dbReference type="Gene3D" id="3.30.40.10">
    <property type="entry name" value="Zinc/RING finger domain, C3HC4 (zinc finger)"/>
    <property type="match status" value="1"/>
</dbReference>
<dbReference type="EMBL" id="CM000605">
    <property type="protein sequence ID" value="EEC51655.1"/>
    <property type="molecule type" value="Genomic_DNA"/>
</dbReference>
<feature type="compositionally biased region" description="Low complexity" evidence="5">
    <location>
        <begin position="346"/>
        <end position="356"/>
    </location>
</feature>
<dbReference type="InParanoid" id="B7FPC7"/>
<dbReference type="STRING" id="556484.B7FPC7"/>
<evidence type="ECO:0000259" key="6">
    <source>
        <dbReference type="PROSITE" id="PS51044"/>
    </source>
</evidence>
<gene>
    <name evidence="7" type="ORF">PHATRDRAFT_42735</name>
</gene>
<protein>
    <recommendedName>
        <fullName evidence="6">SP-RING-type domain-containing protein</fullName>
    </recommendedName>
</protein>
<keyword evidence="2 4" id="KW-0863">Zinc-finger</keyword>
<evidence type="ECO:0000256" key="3">
    <source>
        <dbReference type="ARBA" id="ARBA00022833"/>
    </source>
</evidence>
<feature type="region of interest" description="Disordered" evidence="5">
    <location>
        <begin position="80"/>
        <end position="158"/>
    </location>
</feature>
<feature type="region of interest" description="Disordered" evidence="5">
    <location>
        <begin position="44"/>
        <end position="64"/>
    </location>
</feature>
<name>B7FPC7_PHATC</name>
<feature type="compositionally biased region" description="Low complexity" evidence="5">
    <location>
        <begin position="136"/>
        <end position="155"/>
    </location>
</feature>
<sequence length="796" mass="87310">MEFVLETLLKDASRNEVPPAKRRAALTKAYDLLSRIDKELIALNARNTPSENDSEQSDTDVETKSTNGIAVAVAGASSKASIDTGLHSPSGGRSKSTLNGGITTSRAASPSDLRSSGEKSAPAILDGPVAATNVPSTTKATTSSSGSGLLATTSSEKAPSDVNIAVVAKKSSTRWGEPLSKKISAGRNGAHHEVVEANYPSAVPNNDAPKPLHESSARIQTDGKPRSEHLENESLHLPGSALRVDPIATGDEATRPASPVQTSKHSCRTSLPPFIPETTSKRATSGGPSSVLLDNTCRLASRDSDKEQRPTLAEKGGQNIGVLVSSSTVTAKNVQNPKHKVDLDESGSSSKLSSKGIQRPQRDLSLRWEPPKRRSFEVERSASNDTFDRQTRNRESHLNERMDDAISQKDVTANFYNEQRSKQERVRQDANSIFQSNRKPLVNDVWINSGVPSHAVTVKMAADRSPTFSGSLSERGEINLKLKLDPLPTSISKSLPVRLKKWDPFFTFAGPCRCTLTVPAGSTDATKTGSSLRINLNTPMYQEFIRKIQPEMWGKPRQGALKWKKGDWGLMLRALPLSRTSKNRADCHLWPKGTFLQLNGKPLRLAQRQQQSHDKSLWKNQCTQLDLTEHVSMSDPNVSIEICCYDEEPFILMVGFCRYESADSIFSTIRNPNNGLLNRVTVKEGMQRAIQRASGQMHIIDGSDGEKVEEVGKFVFSLTCPISKALMNSPVRGRSCKHWQCFDLKTYLDANQRVTGSRWRCASCELFVPYDELEVCEFTLAALQRYRNEASTAEIA</sequence>
<feature type="domain" description="SP-RING-type" evidence="6">
    <location>
        <begin position="703"/>
        <end position="792"/>
    </location>
</feature>
<feature type="compositionally biased region" description="Basic and acidic residues" evidence="5">
    <location>
        <begin position="210"/>
        <end position="234"/>
    </location>
</feature>
<feature type="compositionally biased region" description="Basic and acidic residues" evidence="5">
    <location>
        <begin position="360"/>
        <end position="406"/>
    </location>
</feature>
<evidence type="ECO:0000313" key="8">
    <source>
        <dbReference type="Proteomes" id="UP000000759"/>
    </source>
</evidence>
<dbReference type="eggNOG" id="KOG2169">
    <property type="taxonomic scope" value="Eukaryota"/>
</dbReference>
<keyword evidence="1" id="KW-0479">Metal-binding</keyword>
<keyword evidence="8" id="KW-1185">Reference proteome</keyword>
<dbReference type="CDD" id="cd16650">
    <property type="entry name" value="SP-RING_PIAS-like"/>
    <property type="match status" value="1"/>
</dbReference>
<feature type="region of interest" description="Disordered" evidence="5">
    <location>
        <begin position="200"/>
        <end position="293"/>
    </location>
</feature>
<reference evidence="8" key="2">
    <citation type="submission" date="2008-08" db="EMBL/GenBank/DDBJ databases">
        <authorList>
            <consortium name="Diatom Consortium"/>
            <person name="Grigoriev I."/>
            <person name="Grimwood J."/>
            <person name="Kuo A."/>
            <person name="Otillar R.P."/>
            <person name="Salamov A."/>
            <person name="Detter J.C."/>
            <person name="Lindquist E."/>
            <person name="Shapiro H."/>
            <person name="Lucas S."/>
            <person name="Glavina del Rio T."/>
            <person name="Pitluck S."/>
            <person name="Rokhsar D."/>
            <person name="Bowler C."/>
        </authorList>
    </citation>
    <scope>GENOME REANNOTATION</scope>
    <source>
        <strain evidence="8">CCAP 1055/1</strain>
    </source>
</reference>
<dbReference type="InterPro" id="IPR013083">
    <property type="entry name" value="Znf_RING/FYVE/PHD"/>
</dbReference>
<dbReference type="PANTHER" id="PTHR10782:SF4">
    <property type="entry name" value="TONALLI, ISOFORM E"/>
    <property type="match status" value="1"/>
</dbReference>
<dbReference type="GeneID" id="7196125"/>
<accession>B7FPC7</accession>
<dbReference type="GO" id="GO:0016925">
    <property type="term" value="P:protein sumoylation"/>
    <property type="evidence" value="ECO:0007669"/>
    <property type="project" value="TreeGrafter"/>
</dbReference>
<dbReference type="KEGG" id="pti:PHATRDRAFT_42735"/>
<evidence type="ECO:0000256" key="5">
    <source>
        <dbReference type="SAM" id="MobiDB-lite"/>
    </source>
</evidence>
<dbReference type="GO" id="GO:0061665">
    <property type="term" value="F:SUMO ligase activity"/>
    <property type="evidence" value="ECO:0007669"/>
    <property type="project" value="TreeGrafter"/>
</dbReference>